<dbReference type="InterPro" id="IPR045851">
    <property type="entry name" value="AMP-bd_C_sf"/>
</dbReference>
<protein>
    <submittedName>
        <fullName evidence="3">AMP-binding protein</fullName>
    </submittedName>
</protein>
<evidence type="ECO:0000313" key="3">
    <source>
        <dbReference type="EMBL" id="MDR5651756.1"/>
    </source>
</evidence>
<dbReference type="RefSeq" id="WP_310456005.1">
    <property type="nucleotide sequence ID" value="NZ_JAVKPH010000003.1"/>
</dbReference>
<evidence type="ECO:0000259" key="2">
    <source>
        <dbReference type="Pfam" id="PF13193"/>
    </source>
</evidence>
<dbReference type="Gene3D" id="3.40.50.12780">
    <property type="entry name" value="N-terminal domain of ligase-like"/>
    <property type="match status" value="1"/>
</dbReference>
<evidence type="ECO:0000259" key="1">
    <source>
        <dbReference type="Pfam" id="PF00501"/>
    </source>
</evidence>
<dbReference type="Pfam" id="PF00501">
    <property type="entry name" value="AMP-binding"/>
    <property type="match status" value="1"/>
</dbReference>
<dbReference type="Proteomes" id="UP001247754">
    <property type="component" value="Unassembled WGS sequence"/>
</dbReference>
<gene>
    <name evidence="3" type="ORF">RGD00_04020</name>
</gene>
<dbReference type="PANTHER" id="PTHR43767:SF7">
    <property type="entry name" value="MEDIUM_LONG-CHAIN-FATTY-ACID--COA LIGASE FADD8"/>
    <property type="match status" value="1"/>
</dbReference>
<dbReference type="Gene3D" id="3.30.300.30">
    <property type="match status" value="1"/>
</dbReference>
<dbReference type="PANTHER" id="PTHR43767">
    <property type="entry name" value="LONG-CHAIN-FATTY-ACID--COA LIGASE"/>
    <property type="match status" value="1"/>
</dbReference>
<dbReference type="EMBL" id="JAVKPH010000003">
    <property type="protein sequence ID" value="MDR5651756.1"/>
    <property type="molecule type" value="Genomic_DNA"/>
</dbReference>
<dbReference type="InterPro" id="IPR050237">
    <property type="entry name" value="ATP-dep_AMP-bd_enzyme"/>
</dbReference>
<accession>A0ABU1F4H3</accession>
<dbReference type="InterPro" id="IPR042099">
    <property type="entry name" value="ANL_N_sf"/>
</dbReference>
<dbReference type="InterPro" id="IPR000873">
    <property type="entry name" value="AMP-dep_synth/lig_dom"/>
</dbReference>
<dbReference type="InterPro" id="IPR025110">
    <property type="entry name" value="AMP-bd_C"/>
</dbReference>
<organism evidence="3 4">
    <name type="scientific">Ruixingdingia sedimenti</name>
    <dbReference type="NCBI Taxonomy" id="3073604"/>
    <lineage>
        <taxon>Bacteria</taxon>
        <taxon>Pseudomonadati</taxon>
        <taxon>Pseudomonadota</taxon>
        <taxon>Alphaproteobacteria</taxon>
        <taxon>Rhodobacterales</taxon>
        <taxon>Paracoccaceae</taxon>
        <taxon>Ruixingdingia</taxon>
    </lineage>
</organism>
<evidence type="ECO:0000313" key="4">
    <source>
        <dbReference type="Proteomes" id="UP001247754"/>
    </source>
</evidence>
<proteinExistence type="predicted"/>
<reference evidence="3 4" key="1">
    <citation type="submission" date="2023-09" db="EMBL/GenBank/DDBJ databases">
        <title>Xinfangfangia sedmenti sp. nov., isolated the sedment.</title>
        <authorList>
            <person name="Xu L."/>
        </authorList>
    </citation>
    <scope>NUCLEOTIDE SEQUENCE [LARGE SCALE GENOMIC DNA]</scope>
    <source>
        <strain evidence="3 4">LG-4</strain>
    </source>
</reference>
<name>A0ABU1F4H3_9RHOB</name>
<sequence length="515" mass="54656">MRLETILLSHARAHPGKTALVCGDERLTWADLGHRVRAVARGLLARGIGPGDRVVLYMSNRAEFVEAFFAIQAAGAIAVPVTTRLTPRELAWFRADSGAGLVICDAAAAGAARAELGPDVAMITAGGQAEGFAGFDTLRLPGDTPLPPVAVDRDEAAILYTSGTTGRPKGVVLTHANILVCHGYMNAVDWGIGGDDTYLVAAPMAHRAGMGRMINAMLLGGTLIVMTRFDPDDILAAIARERVTVMGLVPTMVRMMMPALDAAPERAASLRRLAVTGEAFPVPLKERLMALLPQLEIVSFFGMTEAGGVTGLMHREQVTHAASVGRPSPGVEVRIVAEDGRDVAPGEPGELLVRAGRPGAFTVMKGYFNRPEETAAAFTDGWFRTGDMARQDADGYLYIVDRKKDMIVSGGFNIYSKEVELTIGELPGVVDVAVIGVPDPVFGEAVVAVIETGPAAPPDPAAVIEHCRSRIGGYKKPKHVLYRDRLPRNATGKVLKREILPAALAELGLTTEPAP</sequence>
<dbReference type="PROSITE" id="PS00455">
    <property type="entry name" value="AMP_BINDING"/>
    <property type="match status" value="1"/>
</dbReference>
<dbReference type="InterPro" id="IPR020845">
    <property type="entry name" value="AMP-binding_CS"/>
</dbReference>
<keyword evidence="4" id="KW-1185">Reference proteome</keyword>
<feature type="domain" description="AMP-binding enzyme C-terminal" evidence="2">
    <location>
        <begin position="418"/>
        <end position="493"/>
    </location>
</feature>
<comment type="caution">
    <text evidence="3">The sequence shown here is derived from an EMBL/GenBank/DDBJ whole genome shotgun (WGS) entry which is preliminary data.</text>
</comment>
<feature type="domain" description="AMP-dependent synthetase/ligase" evidence="1">
    <location>
        <begin position="10"/>
        <end position="368"/>
    </location>
</feature>
<dbReference type="Pfam" id="PF13193">
    <property type="entry name" value="AMP-binding_C"/>
    <property type="match status" value="1"/>
</dbReference>
<dbReference type="SUPFAM" id="SSF56801">
    <property type="entry name" value="Acetyl-CoA synthetase-like"/>
    <property type="match status" value="1"/>
</dbReference>